<feature type="compositionally biased region" description="Polar residues" evidence="1">
    <location>
        <begin position="67"/>
        <end position="81"/>
    </location>
</feature>
<feature type="domain" description="Glycosyl transferase family 25" evidence="2">
    <location>
        <begin position="119"/>
        <end position="225"/>
    </location>
</feature>
<name>A0A9P1C7E4_9DINO</name>
<dbReference type="EMBL" id="CAMXCT020001046">
    <property type="protein sequence ID" value="CAL1139470.1"/>
    <property type="molecule type" value="Genomic_DNA"/>
</dbReference>
<dbReference type="AlphaFoldDB" id="A0A9P1C7E4"/>
<evidence type="ECO:0000313" key="3">
    <source>
        <dbReference type="EMBL" id="CAI3986095.1"/>
    </source>
</evidence>
<feature type="region of interest" description="Disordered" evidence="1">
    <location>
        <begin position="65"/>
        <end position="85"/>
    </location>
</feature>
<evidence type="ECO:0000259" key="2">
    <source>
        <dbReference type="Pfam" id="PF01755"/>
    </source>
</evidence>
<keyword evidence="5" id="KW-1185">Reference proteome</keyword>
<dbReference type="Proteomes" id="UP001152797">
    <property type="component" value="Unassembled WGS sequence"/>
</dbReference>
<protein>
    <submittedName>
        <fullName evidence="4">Inactive glycosyltransferase 25 family member 3</fullName>
    </submittedName>
</protein>
<evidence type="ECO:0000313" key="5">
    <source>
        <dbReference type="Proteomes" id="UP001152797"/>
    </source>
</evidence>
<reference evidence="4 5" key="2">
    <citation type="submission" date="2024-05" db="EMBL/GenBank/DDBJ databases">
        <authorList>
            <person name="Chen Y."/>
            <person name="Shah S."/>
            <person name="Dougan E. K."/>
            <person name="Thang M."/>
            <person name="Chan C."/>
        </authorList>
    </citation>
    <scope>NUCLEOTIDE SEQUENCE [LARGE SCALE GENOMIC DNA]</scope>
</reference>
<dbReference type="OrthoDB" id="47375at2759"/>
<dbReference type="EMBL" id="CAMXCT030001046">
    <property type="protein sequence ID" value="CAL4773407.1"/>
    <property type="molecule type" value="Genomic_DNA"/>
</dbReference>
<dbReference type="Pfam" id="PF01755">
    <property type="entry name" value="Glyco_transf_25"/>
    <property type="match status" value="1"/>
</dbReference>
<gene>
    <name evidence="3" type="ORF">C1SCF055_LOCUS13472</name>
</gene>
<dbReference type="EMBL" id="CAMXCT010001046">
    <property type="protein sequence ID" value="CAI3986095.1"/>
    <property type="molecule type" value="Genomic_DNA"/>
</dbReference>
<organism evidence="3">
    <name type="scientific">Cladocopium goreaui</name>
    <dbReference type="NCBI Taxonomy" id="2562237"/>
    <lineage>
        <taxon>Eukaryota</taxon>
        <taxon>Sar</taxon>
        <taxon>Alveolata</taxon>
        <taxon>Dinophyceae</taxon>
        <taxon>Suessiales</taxon>
        <taxon>Symbiodiniaceae</taxon>
        <taxon>Cladocopium</taxon>
    </lineage>
</organism>
<evidence type="ECO:0000313" key="4">
    <source>
        <dbReference type="EMBL" id="CAL4773407.1"/>
    </source>
</evidence>
<reference evidence="3" key="1">
    <citation type="submission" date="2022-10" db="EMBL/GenBank/DDBJ databases">
        <authorList>
            <person name="Chen Y."/>
            <person name="Dougan E. K."/>
            <person name="Chan C."/>
            <person name="Rhodes N."/>
            <person name="Thang M."/>
        </authorList>
    </citation>
    <scope>NUCLEOTIDE SEQUENCE</scope>
</reference>
<comment type="caution">
    <text evidence="3">The sequence shown here is derived from an EMBL/GenBank/DDBJ whole genome shotgun (WGS) entry which is preliminary data.</text>
</comment>
<sequence length="337" mass="37313">MRYLLFSTCAFGLGVLVGNIFSSNINRSHRSSKPFLADSASQTRSPTVANPVTETVSPLTELVSPAMSASPSSETGQTQECQELRRPTQLRVDGDFLKRDGQEVIMELPKVVKCDPLEHLLVINLEGPGGQARRDHIYEEFERGGLKGRFKFWPAVNFQNNERLAKETGKKECPCDPKVGCALSHREIYEMMLYEKWPCATIFEDDVGLATNFSERVAAVTDSLPPFDVVLWGFCPGGAKPRHESPDKTSIPKVKYGWPGSCVHAYTVSLQGAYVLTAANTPVITPPDGAMDGMHHWRKEVRTHIDRSAGKYTGSYWYVDPMLAFQPEKSDNLGGGV</sequence>
<proteinExistence type="predicted"/>
<evidence type="ECO:0000256" key="1">
    <source>
        <dbReference type="SAM" id="MobiDB-lite"/>
    </source>
</evidence>
<dbReference type="InterPro" id="IPR002654">
    <property type="entry name" value="Glyco_trans_25"/>
</dbReference>
<accession>A0A9P1C7E4</accession>